<evidence type="ECO:0000256" key="16">
    <source>
        <dbReference type="ARBA" id="ARBA00047594"/>
    </source>
</evidence>
<reference evidence="19" key="1">
    <citation type="journal article" date="2019" name="Int. J. Syst. Evol. Microbiol.">
        <title>The Global Catalogue of Microorganisms (GCM) 10K type strain sequencing project: providing services to taxonomists for standard genome sequencing and annotation.</title>
        <authorList>
            <consortium name="The Broad Institute Genomics Platform"/>
            <consortium name="The Broad Institute Genome Sequencing Center for Infectious Disease"/>
            <person name="Wu L."/>
            <person name="Ma J."/>
        </authorList>
    </citation>
    <scope>NUCLEOTIDE SEQUENCE [LARGE SCALE GENOMIC DNA]</scope>
    <source>
        <strain evidence="19">JCM 19015</strain>
    </source>
</reference>
<evidence type="ECO:0000256" key="13">
    <source>
        <dbReference type="ARBA" id="ARBA00023316"/>
    </source>
</evidence>
<dbReference type="InterPro" id="IPR003824">
    <property type="entry name" value="UppP"/>
</dbReference>
<evidence type="ECO:0000256" key="14">
    <source>
        <dbReference type="ARBA" id="ARBA00032707"/>
    </source>
</evidence>
<feature type="transmembrane region" description="Helical" evidence="17">
    <location>
        <begin position="41"/>
        <end position="62"/>
    </location>
</feature>
<sequence>MNPLQAVVLGVVEGLTEFLPVSSTGHLTIVERLLGLRVDDAGVTAFTAIIQVGAIVAVIIYFRSDIVRLIGAWVRGLLHAEARGSQDWRTAWAVIIGTIPIGIVGLLGRHLVSGPLRSLWVVAAALIGWSVVMLVAERLGRQDRGERDVTVRDAVVIGLVQCAALVPGVSRSGATISAGLLRGLDRVAATRFAFLLSIPALIAAGGFEATTAAGDVADSVGWGPTVLATLVSLVVGYASIAWLLRLVARRSIAVFVWYRVALAIVLIVLLATGTIAAV</sequence>
<keyword evidence="8 17" id="KW-0133">Cell shape</keyword>
<evidence type="ECO:0000256" key="8">
    <source>
        <dbReference type="ARBA" id="ARBA00022960"/>
    </source>
</evidence>
<dbReference type="HAMAP" id="MF_01006">
    <property type="entry name" value="Undec_diphosphatase"/>
    <property type="match status" value="1"/>
</dbReference>
<keyword evidence="6 17" id="KW-0812">Transmembrane</keyword>
<keyword evidence="19" id="KW-1185">Reference proteome</keyword>
<dbReference type="Proteomes" id="UP001500121">
    <property type="component" value="Unassembled WGS sequence"/>
</dbReference>
<dbReference type="PANTHER" id="PTHR30622:SF4">
    <property type="entry name" value="UNDECAPRENYL-DIPHOSPHATASE"/>
    <property type="match status" value="1"/>
</dbReference>
<comment type="catalytic activity">
    <reaction evidence="16 17">
        <text>di-trans,octa-cis-undecaprenyl diphosphate + H2O = di-trans,octa-cis-undecaprenyl phosphate + phosphate + H(+)</text>
        <dbReference type="Rhea" id="RHEA:28094"/>
        <dbReference type="ChEBI" id="CHEBI:15377"/>
        <dbReference type="ChEBI" id="CHEBI:15378"/>
        <dbReference type="ChEBI" id="CHEBI:43474"/>
        <dbReference type="ChEBI" id="CHEBI:58405"/>
        <dbReference type="ChEBI" id="CHEBI:60392"/>
        <dbReference type="EC" id="3.6.1.27"/>
    </reaction>
</comment>
<evidence type="ECO:0000256" key="5">
    <source>
        <dbReference type="ARBA" id="ARBA00022475"/>
    </source>
</evidence>
<protein>
    <recommendedName>
        <fullName evidence="4 17">Undecaprenyl-diphosphatase</fullName>
        <ecNumber evidence="3 17">3.6.1.27</ecNumber>
    </recommendedName>
    <alternativeName>
        <fullName evidence="15 17">Bacitracin resistance protein</fullName>
    </alternativeName>
    <alternativeName>
        <fullName evidence="14 17">Undecaprenyl pyrophosphate phosphatase</fullName>
    </alternativeName>
</protein>
<dbReference type="NCBIfam" id="TIGR00753">
    <property type="entry name" value="undec_PP_bacA"/>
    <property type="match status" value="1"/>
</dbReference>
<evidence type="ECO:0000256" key="6">
    <source>
        <dbReference type="ARBA" id="ARBA00022692"/>
    </source>
</evidence>
<evidence type="ECO:0000313" key="19">
    <source>
        <dbReference type="Proteomes" id="UP001500121"/>
    </source>
</evidence>
<proteinExistence type="inferred from homology"/>
<organism evidence="18 19">
    <name type="scientific">Amnibacterium soli</name>
    <dbReference type="NCBI Taxonomy" id="1282736"/>
    <lineage>
        <taxon>Bacteria</taxon>
        <taxon>Bacillati</taxon>
        <taxon>Actinomycetota</taxon>
        <taxon>Actinomycetes</taxon>
        <taxon>Micrococcales</taxon>
        <taxon>Microbacteriaceae</taxon>
        <taxon>Amnibacterium</taxon>
    </lineage>
</organism>
<evidence type="ECO:0000256" key="12">
    <source>
        <dbReference type="ARBA" id="ARBA00023251"/>
    </source>
</evidence>
<keyword evidence="5 17" id="KW-1003">Cell membrane</keyword>
<dbReference type="RefSeq" id="WP_345479353.1">
    <property type="nucleotide sequence ID" value="NZ_BAABLP010000001.1"/>
</dbReference>
<dbReference type="Pfam" id="PF02673">
    <property type="entry name" value="BacA"/>
    <property type="match status" value="1"/>
</dbReference>
<comment type="subcellular location">
    <subcellularLocation>
        <location evidence="1 17">Cell membrane</location>
        <topology evidence="1 17">Multi-pass membrane protein</topology>
    </subcellularLocation>
</comment>
<feature type="transmembrane region" description="Helical" evidence="17">
    <location>
        <begin position="192"/>
        <end position="213"/>
    </location>
</feature>
<evidence type="ECO:0000256" key="10">
    <source>
        <dbReference type="ARBA" id="ARBA00022989"/>
    </source>
</evidence>
<comment type="function">
    <text evidence="17">Catalyzes the dephosphorylation of undecaprenyl diphosphate (UPP). Confers resistance to bacitracin.</text>
</comment>
<accession>A0ABP8YSL1</accession>
<evidence type="ECO:0000256" key="2">
    <source>
        <dbReference type="ARBA" id="ARBA00010621"/>
    </source>
</evidence>
<keyword evidence="12 17" id="KW-0046">Antibiotic resistance</keyword>
<evidence type="ECO:0000256" key="4">
    <source>
        <dbReference type="ARBA" id="ARBA00021581"/>
    </source>
</evidence>
<feature type="transmembrane region" description="Helical" evidence="17">
    <location>
        <begin position="225"/>
        <end position="244"/>
    </location>
</feature>
<comment type="similarity">
    <text evidence="2 17">Belongs to the UppP family.</text>
</comment>
<gene>
    <name evidence="17" type="primary">uppP</name>
    <name evidence="18" type="ORF">GCM10025783_05030</name>
</gene>
<keyword evidence="13 17" id="KW-0961">Cell wall biogenesis/degradation</keyword>
<evidence type="ECO:0000256" key="1">
    <source>
        <dbReference type="ARBA" id="ARBA00004651"/>
    </source>
</evidence>
<comment type="caution">
    <text evidence="18">The sequence shown here is derived from an EMBL/GenBank/DDBJ whole genome shotgun (WGS) entry which is preliminary data.</text>
</comment>
<dbReference type="PANTHER" id="PTHR30622">
    <property type="entry name" value="UNDECAPRENYL-DIPHOSPHATASE"/>
    <property type="match status" value="1"/>
</dbReference>
<keyword evidence="9 17" id="KW-0573">Peptidoglycan synthesis</keyword>
<evidence type="ECO:0000256" key="9">
    <source>
        <dbReference type="ARBA" id="ARBA00022984"/>
    </source>
</evidence>
<keyword evidence="11 17" id="KW-0472">Membrane</keyword>
<name>A0ABP8YSL1_9MICO</name>
<evidence type="ECO:0000256" key="3">
    <source>
        <dbReference type="ARBA" id="ARBA00012374"/>
    </source>
</evidence>
<feature type="transmembrane region" description="Helical" evidence="17">
    <location>
        <begin position="256"/>
        <end position="277"/>
    </location>
</feature>
<comment type="miscellaneous">
    <text evidence="17">Bacitracin is thought to be involved in the inhibition of peptidoglycan synthesis by sequestering undecaprenyl diphosphate, thereby reducing the pool of lipid carrier available.</text>
</comment>
<evidence type="ECO:0000313" key="18">
    <source>
        <dbReference type="EMBL" id="GAA4737579.1"/>
    </source>
</evidence>
<evidence type="ECO:0000256" key="11">
    <source>
        <dbReference type="ARBA" id="ARBA00023136"/>
    </source>
</evidence>
<evidence type="ECO:0000256" key="7">
    <source>
        <dbReference type="ARBA" id="ARBA00022801"/>
    </source>
</evidence>
<evidence type="ECO:0000256" key="15">
    <source>
        <dbReference type="ARBA" id="ARBA00032932"/>
    </source>
</evidence>
<dbReference type="NCBIfam" id="NF001392">
    <property type="entry name" value="PRK00281.2-1"/>
    <property type="match status" value="1"/>
</dbReference>
<feature type="transmembrane region" description="Helical" evidence="17">
    <location>
        <begin position="118"/>
        <end position="136"/>
    </location>
</feature>
<keyword evidence="7 17" id="KW-0378">Hydrolase</keyword>
<dbReference type="EC" id="3.6.1.27" evidence="3 17"/>
<evidence type="ECO:0000256" key="17">
    <source>
        <dbReference type="HAMAP-Rule" id="MF_01006"/>
    </source>
</evidence>
<keyword evidence="10 17" id="KW-1133">Transmembrane helix</keyword>
<feature type="transmembrane region" description="Helical" evidence="17">
    <location>
        <begin position="91"/>
        <end position="112"/>
    </location>
</feature>
<dbReference type="EMBL" id="BAABLP010000001">
    <property type="protein sequence ID" value="GAA4737579.1"/>
    <property type="molecule type" value="Genomic_DNA"/>
</dbReference>